<dbReference type="PANTHER" id="PTHR10192:SF5">
    <property type="entry name" value="GEPHYRIN"/>
    <property type="match status" value="1"/>
</dbReference>
<name>R4KU61_9FIRM</name>
<dbReference type="EC" id="2.10.1.1" evidence="5 13"/>
<feature type="domain" description="MoaB/Mog" evidence="14">
    <location>
        <begin position="355"/>
        <end position="493"/>
    </location>
</feature>
<evidence type="ECO:0000313" key="15">
    <source>
        <dbReference type="EMBL" id="AGL03151.1"/>
    </source>
</evidence>
<evidence type="ECO:0000256" key="6">
    <source>
        <dbReference type="ARBA" id="ARBA00021108"/>
    </source>
</evidence>
<reference evidence="15 16" key="1">
    <citation type="submission" date="2012-01" db="EMBL/GenBank/DDBJ databases">
        <title>Complete sequence of Desulfotomaculum gibsoniae DSM 7213.</title>
        <authorList>
            <consortium name="US DOE Joint Genome Institute"/>
            <person name="Lucas S."/>
            <person name="Han J."/>
            <person name="Lapidus A."/>
            <person name="Cheng J.-F."/>
            <person name="Goodwin L."/>
            <person name="Pitluck S."/>
            <person name="Peters L."/>
            <person name="Ovchinnikova G."/>
            <person name="Teshima H."/>
            <person name="Detter J.C."/>
            <person name="Han C."/>
            <person name="Tapia R."/>
            <person name="Land M."/>
            <person name="Hauser L."/>
            <person name="Kyrpides N."/>
            <person name="Ivanova N."/>
            <person name="Pagani I."/>
            <person name="Parshina S."/>
            <person name="Plugge C."/>
            <person name="Muyzer G."/>
            <person name="Kuever J."/>
            <person name="Ivanova A."/>
            <person name="Nazina T."/>
            <person name="Klenk H.-P."/>
            <person name="Brambilla E."/>
            <person name="Spring S."/>
            <person name="Stams A.F."/>
            <person name="Woyke T."/>
        </authorList>
    </citation>
    <scope>NUCLEOTIDE SEQUENCE [LARGE SCALE GENOMIC DNA]</scope>
    <source>
        <strain evidence="15 16">DSM 7213</strain>
    </source>
</reference>
<dbReference type="InterPro" id="IPR036425">
    <property type="entry name" value="MoaB/Mog-like_dom_sf"/>
</dbReference>
<comment type="cofactor">
    <cofactor evidence="1 13">
        <name>Mg(2+)</name>
        <dbReference type="ChEBI" id="CHEBI:18420"/>
    </cofactor>
</comment>
<evidence type="ECO:0000256" key="9">
    <source>
        <dbReference type="ARBA" id="ARBA00022723"/>
    </source>
</evidence>
<dbReference type="Pfam" id="PF03453">
    <property type="entry name" value="MoeA_N"/>
    <property type="match status" value="2"/>
</dbReference>
<dbReference type="HOGENOM" id="CLU_010186_7_1_9"/>
<dbReference type="GO" id="GO:0061599">
    <property type="term" value="F:molybdopterin molybdotransferase activity"/>
    <property type="evidence" value="ECO:0007669"/>
    <property type="project" value="UniProtKB-UniRule"/>
</dbReference>
<dbReference type="NCBIfam" id="NF045515">
    <property type="entry name" value="Glp_gephyrin"/>
    <property type="match status" value="1"/>
</dbReference>
<dbReference type="KEGG" id="dgi:Desgi_3839"/>
<dbReference type="Gene3D" id="3.40.980.10">
    <property type="entry name" value="MoaB/Mog-like domain"/>
    <property type="match status" value="1"/>
</dbReference>
<dbReference type="InterPro" id="IPR038987">
    <property type="entry name" value="MoeA-like"/>
</dbReference>
<dbReference type="SUPFAM" id="SSF63867">
    <property type="entry name" value="MoeA C-terminal domain-like"/>
    <property type="match status" value="1"/>
</dbReference>
<dbReference type="NCBIfam" id="TIGR00177">
    <property type="entry name" value="molyb_syn"/>
    <property type="match status" value="1"/>
</dbReference>
<dbReference type="GO" id="GO:0005829">
    <property type="term" value="C:cytosol"/>
    <property type="evidence" value="ECO:0007669"/>
    <property type="project" value="TreeGrafter"/>
</dbReference>
<dbReference type="eggNOG" id="COG0303">
    <property type="taxonomic scope" value="Bacteria"/>
</dbReference>
<gene>
    <name evidence="15" type="ORF">Desgi_3839</name>
</gene>
<dbReference type="Pfam" id="PF00994">
    <property type="entry name" value="MoCF_biosynth"/>
    <property type="match status" value="1"/>
</dbReference>
<dbReference type="Proteomes" id="UP000013520">
    <property type="component" value="Chromosome"/>
</dbReference>
<keyword evidence="7 13" id="KW-0500">Molybdenum</keyword>
<evidence type="ECO:0000256" key="3">
    <source>
        <dbReference type="ARBA" id="ARBA00005046"/>
    </source>
</evidence>
<comment type="function">
    <text evidence="2 13">Catalyzes the insertion of molybdate into adenylated molybdopterin with the concomitant release of AMP.</text>
</comment>
<dbReference type="Gene3D" id="2.170.190.11">
    <property type="entry name" value="Molybdopterin biosynthesis moea protein, domain 3"/>
    <property type="match status" value="2"/>
</dbReference>
<dbReference type="CDD" id="cd00887">
    <property type="entry name" value="MoeA"/>
    <property type="match status" value="1"/>
</dbReference>
<evidence type="ECO:0000256" key="12">
    <source>
        <dbReference type="ARBA" id="ARBA00047317"/>
    </source>
</evidence>
<keyword evidence="8 13" id="KW-0808">Transferase</keyword>
<evidence type="ECO:0000256" key="7">
    <source>
        <dbReference type="ARBA" id="ARBA00022505"/>
    </source>
</evidence>
<dbReference type="PANTHER" id="PTHR10192">
    <property type="entry name" value="MOLYBDOPTERIN BIOSYNTHESIS PROTEIN"/>
    <property type="match status" value="1"/>
</dbReference>
<dbReference type="InterPro" id="IPR036688">
    <property type="entry name" value="MoeA_C_domain_IV_sf"/>
</dbReference>
<dbReference type="GO" id="GO:0006777">
    <property type="term" value="P:Mo-molybdopterin cofactor biosynthetic process"/>
    <property type="evidence" value="ECO:0007669"/>
    <property type="project" value="UniProtKB-UniRule"/>
</dbReference>
<dbReference type="OrthoDB" id="9804758at2"/>
<keyword evidence="11 13" id="KW-0501">Molybdenum cofactor biosynthesis</keyword>
<evidence type="ECO:0000259" key="14">
    <source>
        <dbReference type="SMART" id="SM00852"/>
    </source>
</evidence>
<evidence type="ECO:0000256" key="5">
    <source>
        <dbReference type="ARBA" id="ARBA00013269"/>
    </source>
</evidence>
<keyword evidence="10 13" id="KW-0460">Magnesium</keyword>
<dbReference type="SUPFAM" id="SSF63882">
    <property type="entry name" value="MoeA N-terminal region -like"/>
    <property type="match status" value="2"/>
</dbReference>
<dbReference type="InterPro" id="IPR005110">
    <property type="entry name" value="MoeA_linker/N"/>
</dbReference>
<dbReference type="FunFam" id="3.40.980.10:FF:000004">
    <property type="entry name" value="Molybdopterin molybdenumtransferase"/>
    <property type="match status" value="1"/>
</dbReference>
<protein>
    <recommendedName>
        <fullName evidence="6 13">Molybdopterin molybdenumtransferase</fullName>
        <ecNumber evidence="5 13">2.10.1.1</ecNumber>
    </recommendedName>
</protein>
<sequence length="574" mass="61348">MRNKNLTVSIEEEAQKIVLNSVGSLNCSNISTKEASNRVLNEDIVPDILITPADNSAMEGYAIIPDGALGSSKRNSIRLQIIGEIQADGYIIGKQVSKGTAMRIMTGSPILESVNSLIQLEATKEEAGYVKMFYPMVKTNYVEEELLKTLGGPEKAFININIPKDYYAILPHGWRRNLALEQARDLLLQHAVVCPGDRLPLMEALGRTIREDLTVQEDIPGFNRSLVDGYALLGRDTENAGDNAPVRLRVLEEVAAGRNPHFQVSSGTAIKVMTGAPIPSGADAVVKYEEVCREGADILVYRQVLKDTNVAEAGQEITAGENVVFKGTPVTPSLLGLLAAAGFNEIPVHSAVKVAIISTGSELAGLGQTLGAGQIYNSNQYFLTALLKTIGIEPVPLGIVPDETAKIADLVHAALRKADLVITTGGVSAGDYDLVENALVIAGVESLFSGVTVRPGKSFVAGKKDGKLILGLSGHPGAAFTSFELLVKPVLKKMMGYKDVLPRKVEVILSSDYHKSDARRLKAARLLIEGGIARAKILTGQGILRTMADCNLFVDIPPGQGMLAAGEKVSAYMI</sequence>
<dbReference type="STRING" id="767817.Desgi_3839"/>
<dbReference type="InterPro" id="IPR001453">
    <property type="entry name" value="MoaB/Mog_dom"/>
</dbReference>
<accession>R4KU61</accession>
<keyword evidence="9 13" id="KW-0479">Metal-binding</keyword>
<evidence type="ECO:0000313" key="16">
    <source>
        <dbReference type="Proteomes" id="UP000013520"/>
    </source>
</evidence>
<dbReference type="Gene3D" id="3.90.105.10">
    <property type="entry name" value="Molybdopterin biosynthesis moea protein, domain 2"/>
    <property type="match status" value="1"/>
</dbReference>
<evidence type="ECO:0000256" key="13">
    <source>
        <dbReference type="RuleBase" id="RU365090"/>
    </source>
</evidence>
<organism evidence="15 16">
    <name type="scientific">Desulfoscipio gibsoniae DSM 7213</name>
    <dbReference type="NCBI Taxonomy" id="767817"/>
    <lineage>
        <taxon>Bacteria</taxon>
        <taxon>Bacillati</taxon>
        <taxon>Bacillota</taxon>
        <taxon>Clostridia</taxon>
        <taxon>Eubacteriales</taxon>
        <taxon>Desulfallaceae</taxon>
        <taxon>Desulfoscipio</taxon>
    </lineage>
</organism>
<dbReference type="EMBL" id="CP003273">
    <property type="protein sequence ID" value="AGL03151.1"/>
    <property type="molecule type" value="Genomic_DNA"/>
</dbReference>
<dbReference type="Gene3D" id="2.40.340.10">
    <property type="entry name" value="MoeA, C-terminal, domain IV"/>
    <property type="match status" value="1"/>
</dbReference>
<evidence type="ECO:0000256" key="1">
    <source>
        <dbReference type="ARBA" id="ARBA00001946"/>
    </source>
</evidence>
<dbReference type="InterPro" id="IPR036135">
    <property type="entry name" value="MoeA_linker/N_sf"/>
</dbReference>
<dbReference type="SMART" id="SM00852">
    <property type="entry name" value="MoCF_biosynth"/>
    <property type="match status" value="1"/>
</dbReference>
<dbReference type="UniPathway" id="UPA00344"/>
<dbReference type="SUPFAM" id="SSF53218">
    <property type="entry name" value="Molybdenum cofactor biosynthesis proteins"/>
    <property type="match status" value="1"/>
</dbReference>
<evidence type="ECO:0000256" key="10">
    <source>
        <dbReference type="ARBA" id="ARBA00022842"/>
    </source>
</evidence>
<dbReference type="AlphaFoldDB" id="R4KU61"/>
<evidence type="ECO:0000256" key="8">
    <source>
        <dbReference type="ARBA" id="ARBA00022679"/>
    </source>
</evidence>
<proteinExistence type="inferred from homology"/>
<evidence type="ECO:0000256" key="4">
    <source>
        <dbReference type="ARBA" id="ARBA00010763"/>
    </source>
</evidence>
<comment type="pathway">
    <text evidence="3 13">Cofactor biosynthesis; molybdopterin biosynthesis.</text>
</comment>
<dbReference type="RefSeq" id="WP_006520548.1">
    <property type="nucleotide sequence ID" value="NC_021184.1"/>
</dbReference>
<evidence type="ECO:0000256" key="2">
    <source>
        <dbReference type="ARBA" id="ARBA00002901"/>
    </source>
</evidence>
<comment type="catalytic activity">
    <reaction evidence="12">
        <text>adenylyl-molybdopterin + molybdate = Mo-molybdopterin + AMP + H(+)</text>
        <dbReference type="Rhea" id="RHEA:35047"/>
        <dbReference type="ChEBI" id="CHEBI:15378"/>
        <dbReference type="ChEBI" id="CHEBI:36264"/>
        <dbReference type="ChEBI" id="CHEBI:62727"/>
        <dbReference type="ChEBI" id="CHEBI:71302"/>
        <dbReference type="ChEBI" id="CHEBI:456215"/>
        <dbReference type="EC" id="2.10.1.1"/>
    </reaction>
</comment>
<comment type="similarity">
    <text evidence="4 13">Belongs to the MoeA family.</text>
</comment>
<dbReference type="GO" id="GO:0046872">
    <property type="term" value="F:metal ion binding"/>
    <property type="evidence" value="ECO:0007669"/>
    <property type="project" value="UniProtKB-UniRule"/>
</dbReference>
<evidence type="ECO:0000256" key="11">
    <source>
        <dbReference type="ARBA" id="ARBA00023150"/>
    </source>
</evidence>
<keyword evidence="16" id="KW-1185">Reference proteome</keyword>